<gene>
    <name evidence="2" type="ORF">VHEMI08001</name>
</gene>
<dbReference type="STRING" id="1531966.A0A0A1TMP4"/>
<reference evidence="2 3" key="1">
    <citation type="journal article" date="2015" name="Genome Announc.">
        <title>Draft Genome Sequence and Gene Annotation of the Entomopathogenic Fungus Verticillium hemipterigenum.</title>
        <authorList>
            <person name="Horn F."/>
            <person name="Habel A."/>
            <person name="Scharf D.H."/>
            <person name="Dworschak J."/>
            <person name="Brakhage A.A."/>
            <person name="Guthke R."/>
            <person name="Hertweck C."/>
            <person name="Linde J."/>
        </authorList>
    </citation>
    <scope>NUCLEOTIDE SEQUENCE [LARGE SCALE GENOMIC DNA]</scope>
</reference>
<dbReference type="Pfam" id="PF13380">
    <property type="entry name" value="CoA_binding_2"/>
    <property type="match status" value="1"/>
</dbReference>
<name>A0A0A1TMP4_9HYPO</name>
<sequence>MATQAAASQFFTATRYAVIGASSNTKGFGNKIFQWYLDHGLDVTPVHYKDASVTVAGKEYPAINDISALQDPKNTSLSIVVNPLATLEVLAKAKDLGIQHIWLQPGTYDDAVLKAATEGNPFKSVVYGAGGRGHDGWCVLVDGPEALKLAGKL</sequence>
<dbReference type="PANTHER" id="PTHR33303">
    <property type="entry name" value="CYTOPLASMIC PROTEIN-RELATED"/>
    <property type="match status" value="1"/>
</dbReference>
<dbReference type="Proteomes" id="UP000039046">
    <property type="component" value="Unassembled WGS sequence"/>
</dbReference>
<proteinExistence type="predicted"/>
<dbReference type="Gene3D" id="3.40.50.720">
    <property type="entry name" value="NAD(P)-binding Rossmann-like Domain"/>
    <property type="match status" value="1"/>
</dbReference>
<evidence type="ECO:0000259" key="1">
    <source>
        <dbReference type="SMART" id="SM00881"/>
    </source>
</evidence>
<dbReference type="PANTHER" id="PTHR33303:SF2">
    <property type="entry name" value="COA-BINDING DOMAIN-CONTAINING PROTEIN"/>
    <property type="match status" value="1"/>
</dbReference>
<organism evidence="2 3">
    <name type="scientific">[Torrubiella] hemipterigena</name>
    <dbReference type="NCBI Taxonomy" id="1531966"/>
    <lineage>
        <taxon>Eukaryota</taxon>
        <taxon>Fungi</taxon>
        <taxon>Dikarya</taxon>
        <taxon>Ascomycota</taxon>
        <taxon>Pezizomycotina</taxon>
        <taxon>Sordariomycetes</taxon>
        <taxon>Hypocreomycetidae</taxon>
        <taxon>Hypocreales</taxon>
        <taxon>Clavicipitaceae</taxon>
        <taxon>Clavicipitaceae incertae sedis</taxon>
        <taxon>'Torrubiella' clade</taxon>
    </lineage>
</organism>
<dbReference type="OrthoDB" id="5138418at2759"/>
<evidence type="ECO:0000313" key="2">
    <source>
        <dbReference type="EMBL" id="CEJ92343.1"/>
    </source>
</evidence>
<dbReference type="SMART" id="SM00881">
    <property type="entry name" value="CoA_binding"/>
    <property type="match status" value="1"/>
</dbReference>
<dbReference type="AlphaFoldDB" id="A0A0A1TMP4"/>
<dbReference type="InterPro" id="IPR003781">
    <property type="entry name" value="CoA-bd"/>
</dbReference>
<protein>
    <recommendedName>
        <fullName evidence="1">CoA-binding domain-containing protein</fullName>
    </recommendedName>
</protein>
<accession>A0A0A1TMP4</accession>
<dbReference type="InterPro" id="IPR036291">
    <property type="entry name" value="NAD(P)-bd_dom_sf"/>
</dbReference>
<dbReference type="SUPFAM" id="SSF51735">
    <property type="entry name" value="NAD(P)-binding Rossmann-fold domains"/>
    <property type="match status" value="1"/>
</dbReference>
<evidence type="ECO:0000313" key="3">
    <source>
        <dbReference type="Proteomes" id="UP000039046"/>
    </source>
</evidence>
<dbReference type="HOGENOM" id="CLU_112567_1_1_1"/>
<dbReference type="EMBL" id="CDHN01000004">
    <property type="protein sequence ID" value="CEJ92343.1"/>
    <property type="molecule type" value="Genomic_DNA"/>
</dbReference>
<keyword evidence="3" id="KW-1185">Reference proteome</keyword>
<feature type="domain" description="CoA-binding" evidence="1">
    <location>
        <begin position="10"/>
        <end position="107"/>
    </location>
</feature>